<proteinExistence type="predicted"/>
<dbReference type="AlphaFoldDB" id="A0A017HR96"/>
<dbReference type="Proteomes" id="UP000019666">
    <property type="component" value="Unassembled WGS sequence"/>
</dbReference>
<organism evidence="2 3">
    <name type="scientific">Rubellimicrobium mesophilum DSM 19309</name>
    <dbReference type="NCBI Taxonomy" id="442562"/>
    <lineage>
        <taxon>Bacteria</taxon>
        <taxon>Pseudomonadati</taxon>
        <taxon>Pseudomonadota</taxon>
        <taxon>Alphaproteobacteria</taxon>
        <taxon>Rhodobacterales</taxon>
        <taxon>Roseobacteraceae</taxon>
        <taxon>Rubellimicrobium</taxon>
    </lineage>
</organism>
<name>A0A017HR96_9RHOB</name>
<comment type="caution">
    <text evidence="2">The sequence shown here is derived from an EMBL/GenBank/DDBJ whole genome shotgun (WGS) entry which is preliminary data.</text>
</comment>
<protein>
    <submittedName>
        <fullName evidence="2">Uncharacterized protein</fullName>
    </submittedName>
</protein>
<evidence type="ECO:0000256" key="1">
    <source>
        <dbReference type="SAM" id="MobiDB-lite"/>
    </source>
</evidence>
<keyword evidence="3" id="KW-1185">Reference proteome</keyword>
<feature type="region of interest" description="Disordered" evidence="1">
    <location>
        <begin position="1"/>
        <end position="66"/>
    </location>
</feature>
<reference evidence="2 3" key="1">
    <citation type="submission" date="2013-02" db="EMBL/GenBank/DDBJ databases">
        <authorList>
            <person name="Fiebig A."/>
            <person name="Goeker M."/>
            <person name="Klenk H.-P.P."/>
        </authorList>
    </citation>
    <scope>NUCLEOTIDE SEQUENCE [LARGE SCALE GENOMIC DNA]</scope>
    <source>
        <strain evidence="2 3">DSM 19309</strain>
    </source>
</reference>
<feature type="compositionally biased region" description="Low complexity" evidence="1">
    <location>
        <begin position="23"/>
        <end position="34"/>
    </location>
</feature>
<evidence type="ECO:0000313" key="3">
    <source>
        <dbReference type="Proteomes" id="UP000019666"/>
    </source>
</evidence>
<gene>
    <name evidence="2" type="ORF">Rumeso_01418</name>
</gene>
<evidence type="ECO:0000313" key="2">
    <source>
        <dbReference type="EMBL" id="EYD76896.1"/>
    </source>
</evidence>
<feature type="compositionally biased region" description="Polar residues" evidence="1">
    <location>
        <begin position="48"/>
        <end position="59"/>
    </location>
</feature>
<dbReference type="EMBL" id="AOSK01000039">
    <property type="protein sequence ID" value="EYD76896.1"/>
    <property type="molecule type" value="Genomic_DNA"/>
</dbReference>
<accession>A0A017HR96</accession>
<sequence length="66" mass="6959">MLSRYSDKPAAAKSMPTDARIRSSVSMVSSEASSGRQRVSVRPAAMQRATSAASWNSPSKCRPAGS</sequence>
<dbReference type="HOGENOM" id="CLU_2828563_0_0_5"/>